<evidence type="ECO:0000313" key="2">
    <source>
        <dbReference type="EMBL" id="KAK1668445.1"/>
    </source>
</evidence>
<organism evidence="2 3">
    <name type="scientific">Lolium multiflorum</name>
    <name type="common">Italian ryegrass</name>
    <name type="synonym">Lolium perenne subsp. multiflorum</name>
    <dbReference type="NCBI Taxonomy" id="4521"/>
    <lineage>
        <taxon>Eukaryota</taxon>
        <taxon>Viridiplantae</taxon>
        <taxon>Streptophyta</taxon>
        <taxon>Embryophyta</taxon>
        <taxon>Tracheophyta</taxon>
        <taxon>Spermatophyta</taxon>
        <taxon>Magnoliopsida</taxon>
        <taxon>Liliopsida</taxon>
        <taxon>Poales</taxon>
        <taxon>Poaceae</taxon>
        <taxon>BOP clade</taxon>
        <taxon>Pooideae</taxon>
        <taxon>Poodae</taxon>
        <taxon>Poeae</taxon>
        <taxon>Poeae Chloroplast Group 2 (Poeae type)</taxon>
        <taxon>Loliodinae</taxon>
        <taxon>Loliinae</taxon>
        <taxon>Lolium</taxon>
    </lineage>
</organism>
<gene>
    <name evidence="2" type="ORF">QYE76_056604</name>
</gene>
<reference evidence="2" key="1">
    <citation type="submission" date="2023-07" db="EMBL/GenBank/DDBJ databases">
        <title>A chromosome-level genome assembly of Lolium multiflorum.</title>
        <authorList>
            <person name="Chen Y."/>
            <person name="Copetti D."/>
            <person name="Kolliker R."/>
            <person name="Studer B."/>
        </authorList>
    </citation>
    <scope>NUCLEOTIDE SEQUENCE</scope>
    <source>
        <strain evidence="2">02402/16</strain>
        <tissue evidence="2">Leaf</tissue>
    </source>
</reference>
<dbReference type="GO" id="GO:0051750">
    <property type="term" value="F:delta(3,5)-delta(2,4)-dienoyl-CoA isomerase activity"/>
    <property type="evidence" value="ECO:0007669"/>
    <property type="project" value="TreeGrafter"/>
</dbReference>
<proteinExistence type="inferred from homology"/>
<evidence type="ECO:0000256" key="1">
    <source>
        <dbReference type="ARBA" id="ARBA00005254"/>
    </source>
</evidence>
<keyword evidence="3" id="KW-1185">Reference proteome</keyword>
<protein>
    <submittedName>
        <fullName evidence="2">Uncharacterized protein</fullName>
    </submittedName>
</protein>
<dbReference type="SUPFAM" id="SSF52096">
    <property type="entry name" value="ClpP/crotonase"/>
    <property type="match status" value="2"/>
</dbReference>
<dbReference type="PANTHER" id="PTHR43149">
    <property type="entry name" value="ENOYL-COA HYDRATASE"/>
    <property type="match status" value="1"/>
</dbReference>
<accession>A0AAD8T3F1</accession>
<name>A0AAD8T3F1_LOLMU</name>
<sequence>MVNGACVGGGNVVGICGIRYCSRDATFMLMEVVRWAWPSSPTSARCHDLLAALISAELRESRRHMVNGACVGGGNVVGICGIRYCSRDATFMLMEVVRWAWPSSPTSARCHDLLGIWDIR</sequence>
<comment type="similarity">
    <text evidence="1">Belongs to the enoyl-CoA hydratase/isomerase family.</text>
</comment>
<dbReference type="GO" id="GO:0005777">
    <property type="term" value="C:peroxisome"/>
    <property type="evidence" value="ECO:0007669"/>
    <property type="project" value="TreeGrafter"/>
</dbReference>
<dbReference type="Gene3D" id="3.90.226.10">
    <property type="entry name" value="2-enoyl-CoA Hydratase, Chain A, domain 1"/>
    <property type="match status" value="2"/>
</dbReference>
<evidence type="ECO:0000313" key="3">
    <source>
        <dbReference type="Proteomes" id="UP001231189"/>
    </source>
</evidence>
<dbReference type="PANTHER" id="PTHR43149:SF1">
    <property type="entry name" value="DELTA(3,5)-DELTA(2,4)-DIENOYL-COA ISOMERASE, MITOCHONDRIAL"/>
    <property type="match status" value="1"/>
</dbReference>
<dbReference type="InterPro" id="IPR029045">
    <property type="entry name" value="ClpP/crotonase-like_dom_sf"/>
</dbReference>
<dbReference type="EMBL" id="JAUUTY010000003">
    <property type="protein sequence ID" value="KAK1668445.1"/>
    <property type="molecule type" value="Genomic_DNA"/>
</dbReference>
<comment type="caution">
    <text evidence="2">The sequence shown here is derived from an EMBL/GenBank/DDBJ whole genome shotgun (WGS) entry which is preliminary data.</text>
</comment>
<dbReference type="InterPro" id="IPR045002">
    <property type="entry name" value="Ech1-like"/>
</dbReference>
<dbReference type="Proteomes" id="UP001231189">
    <property type="component" value="Unassembled WGS sequence"/>
</dbReference>
<dbReference type="AlphaFoldDB" id="A0AAD8T3F1"/>